<name>W1WDC7_9ZZZZ</name>
<feature type="non-terminal residue" evidence="1">
    <location>
        <position position="34"/>
    </location>
</feature>
<dbReference type="EMBL" id="AZMM01018946">
    <property type="protein sequence ID" value="ETJ15926.1"/>
    <property type="molecule type" value="Genomic_DNA"/>
</dbReference>
<gene>
    <name evidence="1" type="ORF">Q604_UNBc4C00165G0001</name>
</gene>
<sequence length="34" mass="3893">MYDNLKSLGITNPEEWVGRIILNQKAIGQHRAAR</sequence>
<comment type="caution">
    <text evidence="1">The sequence shown here is derived from an EMBL/GenBank/DDBJ whole genome shotgun (WGS) entry which is preliminary data.</text>
</comment>
<evidence type="ECO:0000313" key="1">
    <source>
        <dbReference type="EMBL" id="ETJ15926.1"/>
    </source>
</evidence>
<protein>
    <submittedName>
        <fullName evidence="1">Uncharacterized protein</fullName>
    </submittedName>
</protein>
<accession>W1WDC7</accession>
<reference evidence="1" key="1">
    <citation type="submission" date="2013-12" db="EMBL/GenBank/DDBJ databases">
        <title>A Varibaculum cambriense genome reconstructed from a premature infant gut community with otherwise low bacterial novelty that shifts toward anaerobic metabolism during the third week of life.</title>
        <authorList>
            <person name="Brown C.T."/>
            <person name="Sharon I."/>
            <person name="Thomas B.C."/>
            <person name="Castelle C.J."/>
            <person name="Morowitz M.J."/>
            <person name="Banfield J.F."/>
        </authorList>
    </citation>
    <scope>NUCLEOTIDE SEQUENCE</scope>
</reference>
<organism evidence="1">
    <name type="scientific">human gut metagenome</name>
    <dbReference type="NCBI Taxonomy" id="408170"/>
    <lineage>
        <taxon>unclassified sequences</taxon>
        <taxon>metagenomes</taxon>
        <taxon>organismal metagenomes</taxon>
    </lineage>
</organism>
<proteinExistence type="predicted"/>
<dbReference type="AlphaFoldDB" id="W1WDC7"/>